<proteinExistence type="predicted"/>
<sequence length="228" mass="25821">MDVPIDFKAIEDSISCIDGIINVKIVGEGSNITEIHVLSNRSKGPKLLVRDIETLIKARFGVEIDHKKISVVSFDLEEPPHETTVIQERPILWGVGWKKSGDNFQADVEIKLVDKVYRSSLNSKAWDQRERCSLIAQAVIDCMNQIVATPLFSLRGVTVHNYCEFDVAVCLVDYRNFGKAEGTLIGTALLRDEIYETVARSALDAVNRKVNYYHSFHRENLEKNSFEH</sequence>
<comment type="caution">
    <text evidence="1">The sequence shown here is derived from an EMBL/GenBank/DDBJ whole genome shotgun (WGS) entry which is preliminary data.</text>
</comment>
<dbReference type="EMBL" id="MWBQ01000033">
    <property type="protein sequence ID" value="OQA60770.1"/>
    <property type="molecule type" value="Genomic_DNA"/>
</dbReference>
<evidence type="ECO:0000313" key="1">
    <source>
        <dbReference type="EMBL" id="OQA60770.1"/>
    </source>
</evidence>
<protein>
    <submittedName>
        <fullName evidence="1">Uncharacterized protein</fullName>
    </submittedName>
</protein>
<dbReference type="Proteomes" id="UP000485569">
    <property type="component" value="Unassembled WGS sequence"/>
</dbReference>
<gene>
    <name evidence="1" type="ORF">BWY41_00541</name>
</gene>
<reference evidence="1" key="1">
    <citation type="submission" date="2017-02" db="EMBL/GenBank/DDBJ databases">
        <title>Delving into the versatile metabolic prowess of the omnipresent phylum Bacteroidetes.</title>
        <authorList>
            <person name="Nobu M.K."/>
            <person name="Mei R."/>
            <person name="Narihiro T."/>
            <person name="Kuroda K."/>
            <person name="Liu W.-T."/>
        </authorList>
    </citation>
    <scope>NUCLEOTIDE SEQUENCE</scope>
    <source>
        <strain evidence="1">ADurb.Bin276</strain>
    </source>
</reference>
<dbReference type="AlphaFoldDB" id="A0A1V5T1X6"/>
<name>A0A1V5T1X6_9BACT</name>
<organism evidence="1">
    <name type="scientific">Candidatus Atribacter allofermentans</name>
    <dbReference type="NCBI Taxonomy" id="1852833"/>
    <lineage>
        <taxon>Bacteria</taxon>
        <taxon>Pseudomonadati</taxon>
        <taxon>Atribacterota</taxon>
        <taxon>Atribacteria</taxon>
        <taxon>Atribacterales</taxon>
        <taxon>Atribacteraceae</taxon>
        <taxon>Atribacter</taxon>
    </lineage>
</organism>
<accession>A0A1V5T1X6</accession>